<name>A0A3P7PFW1_DIBLA</name>
<protein>
    <recommendedName>
        <fullName evidence="3">FAR1 domain-containing protein</fullName>
    </recommendedName>
</protein>
<evidence type="ECO:0008006" key="3">
    <source>
        <dbReference type="Google" id="ProtNLM"/>
    </source>
</evidence>
<dbReference type="AlphaFoldDB" id="A0A3P7PFW1"/>
<organism evidence="1 2">
    <name type="scientific">Dibothriocephalus latus</name>
    <name type="common">Fish tapeworm</name>
    <name type="synonym">Diphyllobothrium latum</name>
    <dbReference type="NCBI Taxonomy" id="60516"/>
    <lineage>
        <taxon>Eukaryota</taxon>
        <taxon>Metazoa</taxon>
        <taxon>Spiralia</taxon>
        <taxon>Lophotrochozoa</taxon>
        <taxon>Platyhelminthes</taxon>
        <taxon>Cestoda</taxon>
        <taxon>Eucestoda</taxon>
        <taxon>Diphyllobothriidea</taxon>
        <taxon>Diphyllobothriidae</taxon>
        <taxon>Dibothriocephalus</taxon>
    </lineage>
</organism>
<accession>A0A3P7PFW1</accession>
<proteinExistence type="predicted"/>
<dbReference type="Proteomes" id="UP000281553">
    <property type="component" value="Unassembled WGS sequence"/>
</dbReference>
<keyword evidence="2" id="KW-1185">Reference proteome</keyword>
<evidence type="ECO:0000313" key="1">
    <source>
        <dbReference type="EMBL" id="VDN16936.1"/>
    </source>
</evidence>
<evidence type="ECO:0000313" key="2">
    <source>
        <dbReference type="Proteomes" id="UP000281553"/>
    </source>
</evidence>
<dbReference type="EMBL" id="UYRU01067636">
    <property type="protein sequence ID" value="VDN16936.1"/>
    <property type="molecule type" value="Genomic_DNA"/>
</dbReference>
<sequence length="358" mass="40380">MISVFSRSGLEVIKLPRSSNMTFTDQTEIFSEILASKLFPSYELFRQALELFTKITGSKFAKDKTSLYRPGSLNRDSLVYRSAEFKCSSKCEACFILGCKKRRLFVKRYHMVHNHSVADYQATPQPVVEIPEVCDDQHVDLTVHFNAHFPSLTFASYDDLMEALASFQKATGSVYVKKSVHKWPIGHANSRDLVYSTICFQCVHYGNFFSSARKPRNHSVVPFRRKEPTCVPAKNCGLPCASAANEDASLNHSARPLSEYFGEIVDVDHSKSQEASPVPTSGVVGMSYSPPPLSKADYYEGSQRLTSVEPLLQCIRGILVRSDSHIFEKRTSDLRLLVRSWETAPAVDSRRRQCRPSR</sequence>
<reference evidence="1 2" key="1">
    <citation type="submission" date="2018-11" db="EMBL/GenBank/DDBJ databases">
        <authorList>
            <consortium name="Pathogen Informatics"/>
        </authorList>
    </citation>
    <scope>NUCLEOTIDE SEQUENCE [LARGE SCALE GENOMIC DNA]</scope>
</reference>
<dbReference type="OrthoDB" id="6260945at2759"/>
<gene>
    <name evidence="1" type="ORF">DILT_LOCUS12767</name>
</gene>